<dbReference type="EMBL" id="FZOU01000006">
    <property type="protein sequence ID" value="SNT27340.1"/>
    <property type="molecule type" value="Genomic_DNA"/>
</dbReference>
<dbReference type="RefSeq" id="WP_089409553.1">
    <property type="nucleotide sequence ID" value="NZ_FZOU01000006.1"/>
</dbReference>
<reference evidence="1 2" key="1">
    <citation type="submission" date="2017-06" db="EMBL/GenBank/DDBJ databases">
        <authorList>
            <person name="Kim H.J."/>
            <person name="Triplett B.A."/>
        </authorList>
    </citation>
    <scope>NUCLEOTIDE SEQUENCE [LARGE SCALE GENOMIC DNA]</scope>
    <source>
        <strain evidence="1 2">DSM 18704</strain>
    </source>
</reference>
<name>A0A239LAN0_9BACT</name>
<evidence type="ECO:0000313" key="1">
    <source>
        <dbReference type="EMBL" id="SNT27340.1"/>
    </source>
</evidence>
<keyword evidence="2" id="KW-1185">Reference proteome</keyword>
<dbReference type="OrthoDB" id="9812023at2"/>
<organism evidence="1 2">
    <name type="scientific">Granulicella rosea</name>
    <dbReference type="NCBI Taxonomy" id="474952"/>
    <lineage>
        <taxon>Bacteria</taxon>
        <taxon>Pseudomonadati</taxon>
        <taxon>Acidobacteriota</taxon>
        <taxon>Terriglobia</taxon>
        <taxon>Terriglobales</taxon>
        <taxon>Acidobacteriaceae</taxon>
        <taxon>Granulicella</taxon>
    </lineage>
</organism>
<gene>
    <name evidence="1" type="ORF">SAMN05421770_106240</name>
</gene>
<accession>A0A239LAN0</accession>
<dbReference type="AlphaFoldDB" id="A0A239LAN0"/>
<sequence>MATLQISDESALRIHQTAERLGLSDEGLVMEAVLHMEEQRSIEPEFTDAQIARFKESVAQLDRGEVVTSEQIDARFEAFFQRQASR</sequence>
<dbReference type="Proteomes" id="UP000198356">
    <property type="component" value="Unassembled WGS sequence"/>
</dbReference>
<protein>
    <submittedName>
        <fullName evidence="1">Uncharacterized protein</fullName>
    </submittedName>
</protein>
<evidence type="ECO:0000313" key="2">
    <source>
        <dbReference type="Proteomes" id="UP000198356"/>
    </source>
</evidence>
<proteinExistence type="predicted"/>